<reference evidence="4" key="1">
    <citation type="submission" date="2025-08" db="UniProtKB">
        <authorList>
            <consortium name="RefSeq"/>
        </authorList>
    </citation>
    <scope>IDENTIFICATION</scope>
</reference>
<proteinExistence type="inferred from homology"/>
<evidence type="ECO:0000313" key="3">
    <source>
        <dbReference type="Proteomes" id="UP000675920"/>
    </source>
</evidence>
<feature type="region of interest" description="Disordered" evidence="2">
    <location>
        <begin position="45"/>
        <end position="72"/>
    </location>
</feature>
<name>A0A9U5GFX6_9BURK</name>
<feature type="compositionally biased region" description="Basic and acidic residues" evidence="2">
    <location>
        <begin position="45"/>
        <end position="59"/>
    </location>
</feature>
<protein>
    <submittedName>
        <fullName evidence="4">DUF2325 domain-containing protein</fullName>
    </submittedName>
</protein>
<feature type="compositionally biased region" description="Basic and acidic residues" evidence="2">
    <location>
        <begin position="330"/>
        <end position="350"/>
    </location>
</feature>
<dbReference type="Proteomes" id="UP000675920">
    <property type="component" value="Unplaced"/>
</dbReference>
<sequence>MCDHDSRLPLGLLAVAAPHPAHGLFAARAPQGPGAPFWPAGLRAADDADHEASAPRGADDHDDDPPAPAGSRRHRLWELPTETHCALVGVCFGLDALRKLVGKATGGTVMGDDYEIHVGAVAECRSRNRLSEAMQRDLDRRHALVIRQWAALKTTEALAERWRRSVDEATEVAAALWVALTHPRCDVLLQERICRDIHMVQHQVGASERVDRASHRRVLAERAALDAELVALRDRSTALLRERAVELERANAELMRLRADAVMRTSAVATLEAELAELRASIPDLESRQRLGERARQLWERCREQDNRLAAQARELDELRAALTRARDELQQAGERERRHAPARARDEAPSARADAAGAAGRSGGEAAATGSTRDGAAPLTFRPAPVTVAVPLRDRAVLCVGGYANHVARYRETIEGSGARFLHHDGGVEDRQARLDSCLAAADLVICQTGCISHAAYWRVKDHCKRTGKRCVFVENPSVASLERSLSGLAEAE</sequence>
<dbReference type="Pfam" id="PF10087">
    <property type="entry name" value="DUF2325"/>
    <property type="match status" value="1"/>
</dbReference>
<feature type="compositionally biased region" description="Low complexity" evidence="2">
    <location>
        <begin position="351"/>
        <end position="374"/>
    </location>
</feature>
<dbReference type="InterPro" id="IPR016772">
    <property type="entry name" value="UCP020408"/>
</dbReference>
<dbReference type="AlphaFoldDB" id="A0A9U5GFX6"/>
<accession>A0A9U5GFX6</accession>
<dbReference type="OrthoDB" id="5296275at2"/>
<evidence type="ECO:0000313" key="4">
    <source>
        <dbReference type="RefSeq" id="WP_028310048.1"/>
    </source>
</evidence>
<dbReference type="RefSeq" id="WP_028310048.1">
    <property type="nucleotide sequence ID" value="NZ_AXWS01000007.1"/>
</dbReference>
<evidence type="ECO:0000256" key="1">
    <source>
        <dbReference type="ARBA" id="ARBA00007189"/>
    </source>
</evidence>
<evidence type="ECO:0000256" key="2">
    <source>
        <dbReference type="SAM" id="MobiDB-lite"/>
    </source>
</evidence>
<feature type="region of interest" description="Disordered" evidence="2">
    <location>
        <begin position="330"/>
        <end position="380"/>
    </location>
</feature>
<keyword evidence="3" id="KW-1185">Reference proteome</keyword>
<comment type="similarity">
    <text evidence="1">Belongs to the UPF0751 family.</text>
</comment>
<organism evidence="3 4">
    <name type="scientific">Derxia gummosa DSM 723</name>
    <dbReference type="NCBI Taxonomy" id="1121388"/>
    <lineage>
        <taxon>Bacteria</taxon>
        <taxon>Pseudomonadati</taxon>
        <taxon>Pseudomonadota</taxon>
        <taxon>Betaproteobacteria</taxon>
        <taxon>Burkholderiales</taxon>
        <taxon>Alcaligenaceae</taxon>
        <taxon>Derxia</taxon>
    </lineage>
</organism>